<dbReference type="Gene3D" id="3.40.30.10">
    <property type="entry name" value="Glutaredoxin"/>
    <property type="match status" value="1"/>
</dbReference>
<evidence type="ECO:0000313" key="3">
    <source>
        <dbReference type="EMBL" id="MDO1557882.1"/>
    </source>
</evidence>
<dbReference type="PANTHER" id="PTHR44051">
    <property type="entry name" value="GLUTATHIONE S-TRANSFERASE-RELATED"/>
    <property type="match status" value="1"/>
</dbReference>
<dbReference type="PANTHER" id="PTHR44051:SF8">
    <property type="entry name" value="GLUTATHIONE S-TRANSFERASE GSTA"/>
    <property type="match status" value="1"/>
</dbReference>
<gene>
    <name evidence="3" type="ORF">Q0812_00390</name>
</gene>
<comment type="caution">
    <text evidence="3">The sequence shown here is derived from an EMBL/GenBank/DDBJ whole genome shotgun (WGS) entry which is preliminary data.</text>
</comment>
<dbReference type="Pfam" id="PF00043">
    <property type="entry name" value="GST_C"/>
    <property type="match status" value="1"/>
</dbReference>
<evidence type="ECO:0000259" key="2">
    <source>
        <dbReference type="PROSITE" id="PS50405"/>
    </source>
</evidence>
<dbReference type="Gene3D" id="1.20.1050.10">
    <property type="match status" value="1"/>
</dbReference>
<sequence length="227" mass="26320">MTTRLLHHFAFDPNSRQARLTLGEKKIAFTERPVRYWEHDLEFHALSPSGMTPVLKIDGEGPSLTLCEAPAILDWAETFTPEPPLLSRDPAERAEAFRLRQWFDRKFEVEVDSPILFERMEKRLQNLGPPEARPLREGREALRWHLDMLERLLAERDWLAGRALSLADFAAAGHLSVLDYFGEIDWGRLPGLKTWWMKLKSRPCFRPLLEDRLPGLAPAPHYAQLDF</sequence>
<dbReference type="SFLD" id="SFLDS00019">
    <property type="entry name" value="Glutathione_Transferase_(cytos"/>
    <property type="match status" value="1"/>
</dbReference>
<dbReference type="InterPro" id="IPR010987">
    <property type="entry name" value="Glutathione-S-Trfase_C-like"/>
</dbReference>
<dbReference type="CDD" id="cd00570">
    <property type="entry name" value="GST_N_family"/>
    <property type="match status" value="1"/>
</dbReference>
<dbReference type="InterPro" id="IPR036249">
    <property type="entry name" value="Thioredoxin-like_sf"/>
</dbReference>
<dbReference type="EMBL" id="JAUKTR010000001">
    <property type="protein sequence ID" value="MDO1557882.1"/>
    <property type="molecule type" value="Genomic_DNA"/>
</dbReference>
<organism evidence="3 4">
    <name type="scientific">Peiella sedimenti</name>
    <dbReference type="NCBI Taxonomy" id="3061083"/>
    <lineage>
        <taxon>Bacteria</taxon>
        <taxon>Pseudomonadati</taxon>
        <taxon>Pseudomonadota</taxon>
        <taxon>Alphaproteobacteria</taxon>
        <taxon>Caulobacterales</taxon>
        <taxon>Caulobacteraceae</taxon>
        <taxon>Peiella</taxon>
    </lineage>
</organism>
<keyword evidence="4" id="KW-1185">Reference proteome</keyword>
<reference evidence="3" key="1">
    <citation type="submission" date="2023-07" db="EMBL/GenBank/DDBJ databases">
        <title>Brevundimonas soil sp. nov., isolated from the soil of chemical plant.</title>
        <authorList>
            <person name="Wu N."/>
        </authorList>
    </citation>
    <scope>NUCLEOTIDE SEQUENCE</scope>
    <source>
        <strain evidence="3">XZ-24</strain>
    </source>
</reference>
<dbReference type="SUPFAM" id="SSF52833">
    <property type="entry name" value="Thioredoxin-like"/>
    <property type="match status" value="1"/>
</dbReference>
<proteinExistence type="predicted"/>
<dbReference type="PROSITE" id="PS50405">
    <property type="entry name" value="GST_CTER"/>
    <property type="match status" value="1"/>
</dbReference>
<dbReference type="Pfam" id="PF13417">
    <property type="entry name" value="GST_N_3"/>
    <property type="match status" value="1"/>
</dbReference>
<dbReference type="RefSeq" id="WP_302108313.1">
    <property type="nucleotide sequence ID" value="NZ_JAUKTR010000001.1"/>
</dbReference>
<dbReference type="SUPFAM" id="SSF47616">
    <property type="entry name" value="GST C-terminal domain-like"/>
    <property type="match status" value="1"/>
</dbReference>
<dbReference type="InterPro" id="IPR004045">
    <property type="entry name" value="Glutathione_S-Trfase_N"/>
</dbReference>
<dbReference type="Proteomes" id="UP001169063">
    <property type="component" value="Unassembled WGS sequence"/>
</dbReference>
<dbReference type="CDD" id="cd00299">
    <property type="entry name" value="GST_C_family"/>
    <property type="match status" value="1"/>
</dbReference>
<protein>
    <submittedName>
        <fullName evidence="3">Glutathione S-transferase family protein</fullName>
    </submittedName>
</protein>
<evidence type="ECO:0000259" key="1">
    <source>
        <dbReference type="PROSITE" id="PS50404"/>
    </source>
</evidence>
<evidence type="ECO:0000313" key="4">
    <source>
        <dbReference type="Proteomes" id="UP001169063"/>
    </source>
</evidence>
<dbReference type="PROSITE" id="PS50404">
    <property type="entry name" value="GST_NTER"/>
    <property type="match status" value="1"/>
</dbReference>
<name>A0ABT8SH38_9CAUL</name>
<accession>A0ABT8SH38</accession>
<feature type="domain" description="GST N-terminal" evidence="1">
    <location>
        <begin position="2"/>
        <end position="84"/>
    </location>
</feature>
<dbReference type="InterPro" id="IPR036282">
    <property type="entry name" value="Glutathione-S-Trfase_C_sf"/>
</dbReference>
<dbReference type="InterPro" id="IPR040079">
    <property type="entry name" value="Glutathione_S-Trfase"/>
</dbReference>
<dbReference type="InterPro" id="IPR004046">
    <property type="entry name" value="GST_C"/>
</dbReference>
<feature type="domain" description="GST C-terminal" evidence="2">
    <location>
        <begin position="89"/>
        <end position="222"/>
    </location>
</feature>